<keyword evidence="1" id="KW-0472">Membrane</keyword>
<accession>A0A1F5F6S5</accession>
<dbReference type="PROSITE" id="PS51257">
    <property type="entry name" value="PROKAR_LIPOPROTEIN"/>
    <property type="match status" value="1"/>
</dbReference>
<dbReference type="Proteomes" id="UP000176191">
    <property type="component" value="Unassembled WGS sequence"/>
</dbReference>
<keyword evidence="1" id="KW-0812">Transmembrane</keyword>
<sequence>MKPTNINTITNIFLIIGCFALTIDFVLATHLGLQLSFSTLINGWTRYGRHPVWVELIVITLLFCTLLSALIAFNSKPNTRVKLLKYLGSNNDKLFQFVNPYIIAFIDAFIFYKILVMYLLGRY</sequence>
<keyword evidence="1" id="KW-1133">Transmembrane helix</keyword>
<reference evidence="2 3" key="1">
    <citation type="journal article" date="2016" name="Nat. Commun.">
        <title>Thousands of microbial genomes shed light on interconnected biogeochemical processes in an aquifer system.</title>
        <authorList>
            <person name="Anantharaman K."/>
            <person name="Brown C.T."/>
            <person name="Hug L.A."/>
            <person name="Sharon I."/>
            <person name="Castelle C.J."/>
            <person name="Probst A.J."/>
            <person name="Thomas B.C."/>
            <person name="Singh A."/>
            <person name="Wilkins M.J."/>
            <person name="Karaoz U."/>
            <person name="Brodie E.L."/>
            <person name="Williams K.H."/>
            <person name="Hubbard S.S."/>
            <person name="Banfield J.F."/>
        </authorList>
    </citation>
    <scope>NUCLEOTIDE SEQUENCE [LARGE SCALE GENOMIC DNA]</scope>
</reference>
<evidence type="ECO:0000256" key="1">
    <source>
        <dbReference type="SAM" id="Phobius"/>
    </source>
</evidence>
<dbReference type="EMBL" id="MFAK01000009">
    <property type="protein sequence ID" value="OGD75338.1"/>
    <property type="molecule type" value="Genomic_DNA"/>
</dbReference>
<feature type="transmembrane region" description="Helical" evidence="1">
    <location>
        <begin position="94"/>
        <end position="120"/>
    </location>
</feature>
<proteinExistence type="predicted"/>
<name>A0A1F5F6S5_9BACT</name>
<evidence type="ECO:0000313" key="3">
    <source>
        <dbReference type="Proteomes" id="UP000176191"/>
    </source>
</evidence>
<protein>
    <submittedName>
        <fullName evidence="2">Uncharacterized protein</fullName>
    </submittedName>
</protein>
<feature type="transmembrane region" description="Helical" evidence="1">
    <location>
        <begin position="12"/>
        <end position="33"/>
    </location>
</feature>
<dbReference type="AlphaFoldDB" id="A0A1F5F6S5"/>
<comment type="caution">
    <text evidence="2">The sequence shown here is derived from an EMBL/GenBank/DDBJ whole genome shotgun (WGS) entry which is preliminary data.</text>
</comment>
<feature type="transmembrane region" description="Helical" evidence="1">
    <location>
        <begin position="53"/>
        <end position="73"/>
    </location>
</feature>
<organism evidence="2 3">
    <name type="scientific">Candidatus Collierbacteria bacterium RIFOXYA2_FULL_46_10</name>
    <dbReference type="NCBI Taxonomy" id="1817726"/>
    <lineage>
        <taxon>Bacteria</taxon>
        <taxon>Candidatus Collieribacteriota</taxon>
    </lineage>
</organism>
<evidence type="ECO:0000313" key="2">
    <source>
        <dbReference type="EMBL" id="OGD75338.1"/>
    </source>
</evidence>
<gene>
    <name evidence="2" type="ORF">A2228_03995</name>
</gene>